<evidence type="ECO:0000256" key="2">
    <source>
        <dbReference type="SAM" id="MobiDB-lite"/>
    </source>
</evidence>
<feature type="compositionally biased region" description="Polar residues" evidence="2">
    <location>
        <begin position="71"/>
        <end position="98"/>
    </location>
</feature>
<comment type="caution">
    <text evidence="3">The sequence shown here is derived from an EMBL/GenBank/DDBJ whole genome shotgun (WGS) entry which is preliminary data.</text>
</comment>
<evidence type="ECO:0000313" key="3">
    <source>
        <dbReference type="EMBL" id="CAB4034254.1"/>
    </source>
</evidence>
<sequence length="684" mass="77991">MSDVKDSEHEKNTKRLYVKSEIPISSVEYKKILSDVSQKRQEIERKEAEIKCLKYELQNDWHSLANASATRAETSQITTTVSSPEPSTANSASSTSGRTKIVTPGGTKRKGNKLSAGPSKVKRGIAFETPDNMMDMKINDSSVEGNCVTFETLECLDDIEDCDLNDMGMKMNELSVEERQDPVTTEILQDQFRALQDSLCVTHDTARESMSSKHQDYHELSKKLDCVSDLLAKYERSAQRTIKKQEEVISLYKDIVGSGSLLGGLLSLTERKVINEEVKKVKTMFNLNMRTNKVIDLANVFDPFLFQNLVVRIKEECPTIANILEQLVLSPNASRNVIKTEDMKMKAAVHQLASLIDVRDQNGKNDIPILFGLLCLCYGAGYSMIGLLQHLGLSESYPVLIRILQKQLQNYKAIINKRVEDSKPVVTYQDNMQLMRTSMRHLRLSKLEKDKMKQGKVWDFTVRGWRECEITGLEDMFKDRILTTQPQREVKKNNPEHNEKWKAFKTRNMLRKLDVGLNDVNVSANELRSATSEQIEGYAAAENITERKFKFEIPPVHEEFPDLGKKKTNIYPLPISHENQCKTLGVASNLQLFSDEFQFTCEQAKCYLPKRSSGDSFDLDKSYARYAFMKSLEKHKEQQAKYEQVLRREQEPDSQSQTGDSNEEISQEISHMFVVESESSDSEA</sequence>
<feature type="region of interest" description="Disordered" evidence="2">
    <location>
        <begin position="639"/>
        <end position="684"/>
    </location>
</feature>
<dbReference type="AlphaFoldDB" id="A0A6S7JVX1"/>
<protein>
    <submittedName>
        <fullName evidence="3">Uncharacterized protein</fullName>
    </submittedName>
</protein>
<dbReference type="Proteomes" id="UP001152795">
    <property type="component" value="Unassembled WGS sequence"/>
</dbReference>
<dbReference type="EMBL" id="CACRXK020019962">
    <property type="protein sequence ID" value="CAB4034254.1"/>
    <property type="molecule type" value="Genomic_DNA"/>
</dbReference>
<name>A0A6S7JVX1_PARCT</name>
<keyword evidence="4" id="KW-1185">Reference proteome</keyword>
<reference evidence="3" key="1">
    <citation type="submission" date="2020-04" db="EMBL/GenBank/DDBJ databases">
        <authorList>
            <person name="Alioto T."/>
            <person name="Alioto T."/>
            <person name="Gomez Garrido J."/>
        </authorList>
    </citation>
    <scope>NUCLEOTIDE SEQUENCE</scope>
    <source>
        <strain evidence="3">A484AB</strain>
    </source>
</reference>
<feature type="coiled-coil region" evidence="1">
    <location>
        <begin position="29"/>
        <end position="56"/>
    </location>
</feature>
<feature type="compositionally biased region" description="Basic and acidic residues" evidence="2">
    <location>
        <begin position="639"/>
        <end position="651"/>
    </location>
</feature>
<proteinExistence type="predicted"/>
<gene>
    <name evidence="3" type="ORF">PACLA_8A085991</name>
</gene>
<evidence type="ECO:0000313" key="4">
    <source>
        <dbReference type="Proteomes" id="UP001152795"/>
    </source>
</evidence>
<organism evidence="3 4">
    <name type="scientific">Paramuricea clavata</name>
    <name type="common">Red gorgonian</name>
    <name type="synonym">Violescent sea-whip</name>
    <dbReference type="NCBI Taxonomy" id="317549"/>
    <lineage>
        <taxon>Eukaryota</taxon>
        <taxon>Metazoa</taxon>
        <taxon>Cnidaria</taxon>
        <taxon>Anthozoa</taxon>
        <taxon>Octocorallia</taxon>
        <taxon>Malacalcyonacea</taxon>
        <taxon>Plexauridae</taxon>
        <taxon>Paramuricea</taxon>
    </lineage>
</organism>
<keyword evidence="1" id="KW-0175">Coiled coil</keyword>
<accession>A0A6S7JVX1</accession>
<evidence type="ECO:0000256" key="1">
    <source>
        <dbReference type="SAM" id="Coils"/>
    </source>
</evidence>
<feature type="region of interest" description="Disordered" evidence="2">
    <location>
        <begin position="71"/>
        <end position="119"/>
    </location>
</feature>